<sequence>MCILVSASFITQSKAIVSFGKKDGKRYSKFSLEADKGSFNQNSLDEGRTIRDLCVAMRDVCEGRKLESDENTSQQV</sequence>
<dbReference type="EMBL" id="CALNXJ010000037">
    <property type="protein sequence ID" value="CAH3142798.1"/>
    <property type="molecule type" value="Genomic_DNA"/>
</dbReference>
<dbReference type="Proteomes" id="UP001159428">
    <property type="component" value="Unassembled WGS sequence"/>
</dbReference>
<gene>
    <name evidence="1" type="ORF">PMEA_00020247</name>
</gene>
<evidence type="ECO:0000313" key="1">
    <source>
        <dbReference type="EMBL" id="CAH3142798.1"/>
    </source>
</evidence>
<accession>A0AAU9XDF4</accession>
<protein>
    <submittedName>
        <fullName evidence="1">Uncharacterized protein</fullName>
    </submittedName>
</protein>
<dbReference type="AlphaFoldDB" id="A0AAU9XDF4"/>
<proteinExistence type="predicted"/>
<evidence type="ECO:0000313" key="2">
    <source>
        <dbReference type="Proteomes" id="UP001159428"/>
    </source>
</evidence>
<organism evidence="1 2">
    <name type="scientific">Pocillopora meandrina</name>
    <dbReference type="NCBI Taxonomy" id="46732"/>
    <lineage>
        <taxon>Eukaryota</taxon>
        <taxon>Metazoa</taxon>
        <taxon>Cnidaria</taxon>
        <taxon>Anthozoa</taxon>
        <taxon>Hexacorallia</taxon>
        <taxon>Scleractinia</taxon>
        <taxon>Astrocoeniina</taxon>
        <taxon>Pocilloporidae</taxon>
        <taxon>Pocillopora</taxon>
    </lineage>
</organism>
<reference evidence="1 2" key="1">
    <citation type="submission" date="2022-05" db="EMBL/GenBank/DDBJ databases">
        <authorList>
            <consortium name="Genoscope - CEA"/>
            <person name="William W."/>
        </authorList>
    </citation>
    <scope>NUCLEOTIDE SEQUENCE [LARGE SCALE GENOMIC DNA]</scope>
</reference>
<keyword evidence="2" id="KW-1185">Reference proteome</keyword>
<name>A0AAU9XDF4_9CNID</name>
<comment type="caution">
    <text evidence="1">The sequence shown here is derived from an EMBL/GenBank/DDBJ whole genome shotgun (WGS) entry which is preliminary data.</text>
</comment>